<dbReference type="GO" id="GO:0035091">
    <property type="term" value="F:phosphatidylinositol binding"/>
    <property type="evidence" value="ECO:0007669"/>
    <property type="project" value="TreeGrafter"/>
</dbReference>
<gene>
    <name evidence="3" type="ORF">Pan181_05410</name>
</gene>
<proteinExistence type="predicted"/>
<evidence type="ECO:0000256" key="1">
    <source>
        <dbReference type="SAM" id="SignalP"/>
    </source>
</evidence>
<dbReference type="InterPro" id="IPR051702">
    <property type="entry name" value="SH3_domain_YSC84-like"/>
</dbReference>
<dbReference type="AlphaFoldDB" id="A0A518AI05"/>
<feature type="domain" description="Ysc84 actin-binding" evidence="2">
    <location>
        <begin position="108"/>
        <end position="220"/>
    </location>
</feature>
<keyword evidence="1" id="KW-0732">Signal</keyword>
<dbReference type="Proteomes" id="UP000315750">
    <property type="component" value="Chromosome"/>
</dbReference>
<protein>
    <recommendedName>
        <fullName evidence="2">Ysc84 actin-binding domain-containing protein</fullName>
    </recommendedName>
</protein>
<dbReference type="Pfam" id="PF04366">
    <property type="entry name" value="Ysc84"/>
    <property type="match status" value="1"/>
</dbReference>
<evidence type="ECO:0000313" key="3">
    <source>
        <dbReference type="EMBL" id="QDU54360.1"/>
    </source>
</evidence>
<dbReference type="PANTHER" id="PTHR15629:SF2">
    <property type="entry name" value="SH3 DOMAIN-CONTAINING YSC84-LIKE PROTEIN 1"/>
    <property type="match status" value="1"/>
</dbReference>
<dbReference type="CDD" id="cd11524">
    <property type="entry name" value="SYLF"/>
    <property type="match status" value="1"/>
</dbReference>
<dbReference type="InterPro" id="IPR007461">
    <property type="entry name" value="Ysc84_actin-binding"/>
</dbReference>
<accession>A0A518AI05</accession>
<organism evidence="3 4">
    <name type="scientific">Aeoliella mucimassa</name>
    <dbReference type="NCBI Taxonomy" id="2527972"/>
    <lineage>
        <taxon>Bacteria</taxon>
        <taxon>Pseudomonadati</taxon>
        <taxon>Planctomycetota</taxon>
        <taxon>Planctomycetia</taxon>
        <taxon>Pirellulales</taxon>
        <taxon>Lacipirellulaceae</taxon>
        <taxon>Aeoliella</taxon>
    </lineage>
</organism>
<sequence length="394" mass="41968" precursor="true">MPSLLNLRMPRTVRVIALLLVAAGIESSAYAQAREDEAVRASIQVLNEVMAIPAQAIPQRMLEGAEGIAIIPNVIKGGFVIGARHGRGTLIVRDDNGGWHAPVFVTLTGGSVGWQAGVQSTDVILVFKTKKSINGIFTNKFTLGVDAAAAAGPVGRQAAAATDAQLQAEIYSYARSRGLFLGASLDGSMLKVDGMANAAYYQNLDPQQPVAIPPAAVELVRQVDAYSTSRVTPVEPGAVANNAVPVPNNPGTTQPMVQQPMPTQQAPLQAVPGQPQLLAQRYATPDSDVIRGQLSSTSPKLFDQLTPEWRTYLALPAEVFTNQSHPPVEAIQQSLRNYEQVIANPSYQALSSLPAFQSTYGLLKHYESTLVRKESVLNLPPPPTSTNLAPVISP</sequence>
<feature type="signal peptide" evidence="1">
    <location>
        <begin position="1"/>
        <end position="33"/>
    </location>
</feature>
<evidence type="ECO:0000313" key="4">
    <source>
        <dbReference type="Proteomes" id="UP000315750"/>
    </source>
</evidence>
<keyword evidence="4" id="KW-1185">Reference proteome</keyword>
<feature type="chain" id="PRO_5021913456" description="Ysc84 actin-binding domain-containing protein" evidence="1">
    <location>
        <begin position="34"/>
        <end position="394"/>
    </location>
</feature>
<name>A0A518AI05_9BACT</name>
<dbReference type="EMBL" id="CP036278">
    <property type="protein sequence ID" value="QDU54360.1"/>
    <property type="molecule type" value="Genomic_DNA"/>
</dbReference>
<reference evidence="3 4" key="1">
    <citation type="submission" date="2019-02" db="EMBL/GenBank/DDBJ databases">
        <title>Deep-cultivation of Planctomycetes and their phenomic and genomic characterization uncovers novel biology.</title>
        <authorList>
            <person name="Wiegand S."/>
            <person name="Jogler M."/>
            <person name="Boedeker C."/>
            <person name="Pinto D."/>
            <person name="Vollmers J."/>
            <person name="Rivas-Marin E."/>
            <person name="Kohn T."/>
            <person name="Peeters S.H."/>
            <person name="Heuer A."/>
            <person name="Rast P."/>
            <person name="Oberbeckmann S."/>
            <person name="Bunk B."/>
            <person name="Jeske O."/>
            <person name="Meyerdierks A."/>
            <person name="Storesund J.E."/>
            <person name="Kallscheuer N."/>
            <person name="Luecker S."/>
            <person name="Lage O.M."/>
            <person name="Pohl T."/>
            <person name="Merkel B.J."/>
            <person name="Hornburger P."/>
            <person name="Mueller R.-W."/>
            <person name="Bruemmer F."/>
            <person name="Labrenz M."/>
            <person name="Spormann A.M."/>
            <person name="Op den Camp H."/>
            <person name="Overmann J."/>
            <person name="Amann R."/>
            <person name="Jetten M.S.M."/>
            <person name="Mascher T."/>
            <person name="Medema M.H."/>
            <person name="Devos D.P."/>
            <person name="Kaster A.-K."/>
            <person name="Ovreas L."/>
            <person name="Rohde M."/>
            <person name="Galperin M.Y."/>
            <person name="Jogler C."/>
        </authorList>
    </citation>
    <scope>NUCLEOTIDE SEQUENCE [LARGE SCALE GENOMIC DNA]</scope>
    <source>
        <strain evidence="3 4">Pan181</strain>
    </source>
</reference>
<evidence type="ECO:0000259" key="2">
    <source>
        <dbReference type="Pfam" id="PF04366"/>
    </source>
</evidence>
<dbReference type="PANTHER" id="PTHR15629">
    <property type="entry name" value="SH3YL1 PROTEIN"/>
    <property type="match status" value="1"/>
</dbReference>
<dbReference type="KEGG" id="amuc:Pan181_05410"/>